<dbReference type="RefSeq" id="XP_009548981.1">
    <property type="nucleotide sequence ID" value="XM_009550686.1"/>
</dbReference>
<dbReference type="GO" id="GO:0000172">
    <property type="term" value="C:ribonuclease MRP complex"/>
    <property type="evidence" value="ECO:0007669"/>
    <property type="project" value="TreeGrafter"/>
</dbReference>
<proteinExistence type="predicted"/>
<protein>
    <submittedName>
        <fullName evidence="2">Uncharacterized protein</fullName>
    </submittedName>
</protein>
<dbReference type="PANTHER" id="PTHR15396">
    <property type="entry name" value="RIBONUCLEASE P PROTEIN SUBUNIT P40"/>
    <property type="match status" value="1"/>
</dbReference>
<dbReference type="GO" id="GO:0004526">
    <property type="term" value="F:ribonuclease P activity"/>
    <property type="evidence" value="ECO:0007669"/>
    <property type="project" value="TreeGrafter"/>
</dbReference>
<reference evidence="2 3" key="1">
    <citation type="journal article" date="2012" name="New Phytol.">
        <title>Insight into trade-off between wood decay and parasitism from the genome of a fungal forest pathogen.</title>
        <authorList>
            <person name="Olson A."/>
            <person name="Aerts A."/>
            <person name="Asiegbu F."/>
            <person name="Belbahri L."/>
            <person name="Bouzid O."/>
            <person name="Broberg A."/>
            <person name="Canback B."/>
            <person name="Coutinho P.M."/>
            <person name="Cullen D."/>
            <person name="Dalman K."/>
            <person name="Deflorio G."/>
            <person name="van Diepen L.T."/>
            <person name="Dunand C."/>
            <person name="Duplessis S."/>
            <person name="Durling M."/>
            <person name="Gonthier P."/>
            <person name="Grimwood J."/>
            <person name="Fossdal C.G."/>
            <person name="Hansson D."/>
            <person name="Henrissat B."/>
            <person name="Hietala A."/>
            <person name="Himmelstrand K."/>
            <person name="Hoffmeister D."/>
            <person name="Hogberg N."/>
            <person name="James T.Y."/>
            <person name="Karlsson M."/>
            <person name="Kohler A."/>
            <person name="Kues U."/>
            <person name="Lee Y.H."/>
            <person name="Lin Y.C."/>
            <person name="Lind M."/>
            <person name="Lindquist E."/>
            <person name="Lombard V."/>
            <person name="Lucas S."/>
            <person name="Lunden K."/>
            <person name="Morin E."/>
            <person name="Murat C."/>
            <person name="Park J."/>
            <person name="Raffaello T."/>
            <person name="Rouze P."/>
            <person name="Salamov A."/>
            <person name="Schmutz J."/>
            <person name="Solheim H."/>
            <person name="Stahlberg J."/>
            <person name="Velez H."/>
            <person name="de Vries R.P."/>
            <person name="Wiebenga A."/>
            <person name="Woodward S."/>
            <person name="Yakovlev I."/>
            <person name="Garbelotto M."/>
            <person name="Martin F."/>
            <person name="Grigoriev I.V."/>
            <person name="Stenlid J."/>
        </authorList>
    </citation>
    <scope>NUCLEOTIDE SEQUENCE [LARGE SCALE GENOMIC DNA]</scope>
    <source>
        <strain evidence="2 3">TC 32-1</strain>
    </source>
</reference>
<accession>W4JYN7</accession>
<dbReference type="GO" id="GO:0030681">
    <property type="term" value="C:multimeric ribonuclease P complex"/>
    <property type="evidence" value="ECO:0007669"/>
    <property type="project" value="TreeGrafter"/>
</dbReference>
<feature type="region of interest" description="Disordered" evidence="1">
    <location>
        <begin position="85"/>
        <end position="129"/>
    </location>
</feature>
<feature type="region of interest" description="Disordered" evidence="1">
    <location>
        <begin position="260"/>
        <end position="293"/>
    </location>
</feature>
<dbReference type="InterPro" id="IPR013893">
    <property type="entry name" value="RNase_P_Rpp40"/>
</dbReference>
<dbReference type="Proteomes" id="UP000030671">
    <property type="component" value="Unassembled WGS sequence"/>
</dbReference>
<dbReference type="OrthoDB" id="63112at2759"/>
<dbReference type="Pfam" id="PF08584">
    <property type="entry name" value="Ribonuc_P_40"/>
    <property type="match status" value="1"/>
</dbReference>
<dbReference type="GO" id="GO:0000171">
    <property type="term" value="F:ribonuclease MRP activity"/>
    <property type="evidence" value="ECO:0007669"/>
    <property type="project" value="TreeGrafter"/>
</dbReference>
<dbReference type="GeneID" id="20677027"/>
<dbReference type="HOGENOM" id="CLU_055493_0_0_1"/>
<evidence type="ECO:0000256" key="1">
    <source>
        <dbReference type="SAM" id="MobiDB-lite"/>
    </source>
</evidence>
<evidence type="ECO:0000313" key="3">
    <source>
        <dbReference type="Proteomes" id="UP000030671"/>
    </source>
</evidence>
<sequence length="451" mass="49336">MAPHLEPRRTLISTGHVRSNQIESFSLSSPFVHQARPRPSTSSKVDVVMPAAPEIEDAFRQLETVYYTARTGLVALFDSAQEPGVVIPPQKDAENRDQAAGHTSLGKRKESSASPPPPPSPSPFLHALSTPRHLPDAWDLVRDTSLTLNLSAGKATFEEAGIRGKRVREAFRGCEEQYQETVNLCRKGGASVMRAALDRWDQTRHATGQGEWEFSYYTEDPDKAAAILSPQTPARHHVRPTVRTFADVRVPAPRLAALRGRERGKAAKKRKLASGAAATATATDAQTRDSDDADADADAEAWFDDMGALFEWVGMAALGAQRLRVNDRADPYVAVYDPPEPSTVGDVVHFQWRGLLNPDFVQSILDCAVNALDKPGLTGPFIAFTAHRTPYAPPMLVPREEGEDTCTIVLVPDDSEVVAVDGGEEDEARARTKGRWAMVESVGQWNARRFG</sequence>
<dbReference type="AlphaFoldDB" id="W4JYN7"/>
<dbReference type="STRING" id="747525.W4JYN7"/>
<feature type="compositionally biased region" description="Low complexity" evidence="1">
    <location>
        <begin position="273"/>
        <end position="285"/>
    </location>
</feature>
<dbReference type="EMBL" id="KI925461">
    <property type="protein sequence ID" value="ETW78663.1"/>
    <property type="molecule type" value="Genomic_DNA"/>
</dbReference>
<dbReference type="KEGG" id="hir:HETIRDRAFT_459892"/>
<keyword evidence="3" id="KW-1185">Reference proteome</keyword>
<dbReference type="GO" id="GO:0000447">
    <property type="term" value="P:endonucleolytic cleavage in ITS1 to separate SSU-rRNA from 5.8S rRNA and LSU-rRNA from tricistronic rRNA transcript (SSU-rRNA, 5.8S rRNA, LSU-rRNA)"/>
    <property type="evidence" value="ECO:0007669"/>
    <property type="project" value="TreeGrafter"/>
</dbReference>
<name>W4JYN7_HETIT</name>
<evidence type="ECO:0000313" key="2">
    <source>
        <dbReference type="EMBL" id="ETW78663.1"/>
    </source>
</evidence>
<dbReference type="InParanoid" id="W4JYN7"/>
<dbReference type="GO" id="GO:0001682">
    <property type="term" value="P:tRNA 5'-leader removal"/>
    <property type="evidence" value="ECO:0007669"/>
    <property type="project" value="InterPro"/>
</dbReference>
<dbReference type="PANTHER" id="PTHR15396:SF1">
    <property type="entry name" value="RIBONUCLEASE P PROTEIN SUBUNIT P40"/>
    <property type="match status" value="1"/>
</dbReference>
<gene>
    <name evidence="2" type="ORF">HETIRDRAFT_459892</name>
</gene>
<dbReference type="eggNOG" id="ENOG502RDJQ">
    <property type="taxonomic scope" value="Eukaryota"/>
</dbReference>
<organism evidence="2 3">
    <name type="scientific">Heterobasidion irregulare (strain TC 32-1)</name>
    <dbReference type="NCBI Taxonomy" id="747525"/>
    <lineage>
        <taxon>Eukaryota</taxon>
        <taxon>Fungi</taxon>
        <taxon>Dikarya</taxon>
        <taxon>Basidiomycota</taxon>
        <taxon>Agaricomycotina</taxon>
        <taxon>Agaricomycetes</taxon>
        <taxon>Russulales</taxon>
        <taxon>Bondarzewiaceae</taxon>
        <taxon>Heterobasidion</taxon>
        <taxon>Heterobasidion annosum species complex</taxon>
    </lineage>
</organism>